<name>A0A645FRJ6_9ZZZZ</name>
<protein>
    <submittedName>
        <fullName evidence="2">Uncharacterized protein</fullName>
    </submittedName>
</protein>
<feature type="compositionally biased region" description="Basic and acidic residues" evidence="1">
    <location>
        <begin position="107"/>
        <end position="117"/>
    </location>
</feature>
<feature type="compositionally biased region" description="Gly residues" evidence="1">
    <location>
        <begin position="72"/>
        <end position="82"/>
    </location>
</feature>
<dbReference type="AlphaFoldDB" id="A0A645FRJ6"/>
<feature type="region of interest" description="Disordered" evidence="1">
    <location>
        <begin position="1"/>
        <end position="127"/>
    </location>
</feature>
<feature type="compositionally biased region" description="Basic and acidic residues" evidence="1">
    <location>
        <begin position="1"/>
        <end position="48"/>
    </location>
</feature>
<evidence type="ECO:0000256" key="1">
    <source>
        <dbReference type="SAM" id="MobiDB-lite"/>
    </source>
</evidence>
<proteinExistence type="predicted"/>
<sequence length="127" mass="13936">MVERDGVLRLPEPQHDQDDGDREQRRHDVGDLHGDEVRGEELAQTEHDAAEEDDHSGALLILNSSGHNHGEGNQGQGQGEGQAGLRRGPAEGFDERLLENAPGVCRADAEVRDDARNQNKPPILMLH</sequence>
<dbReference type="EMBL" id="VSSQ01062938">
    <property type="protein sequence ID" value="MPN16039.1"/>
    <property type="molecule type" value="Genomic_DNA"/>
</dbReference>
<comment type="caution">
    <text evidence="2">The sequence shown here is derived from an EMBL/GenBank/DDBJ whole genome shotgun (WGS) entry which is preliminary data.</text>
</comment>
<reference evidence="2" key="1">
    <citation type="submission" date="2019-08" db="EMBL/GenBank/DDBJ databases">
        <authorList>
            <person name="Kucharzyk K."/>
            <person name="Murdoch R.W."/>
            <person name="Higgins S."/>
            <person name="Loffler F."/>
        </authorList>
    </citation>
    <scope>NUCLEOTIDE SEQUENCE</scope>
</reference>
<evidence type="ECO:0000313" key="2">
    <source>
        <dbReference type="EMBL" id="MPN16039.1"/>
    </source>
</evidence>
<organism evidence="2">
    <name type="scientific">bioreactor metagenome</name>
    <dbReference type="NCBI Taxonomy" id="1076179"/>
    <lineage>
        <taxon>unclassified sequences</taxon>
        <taxon>metagenomes</taxon>
        <taxon>ecological metagenomes</taxon>
    </lineage>
</organism>
<accession>A0A645FRJ6</accession>
<gene>
    <name evidence="2" type="ORF">SDC9_163377</name>
</gene>